<evidence type="ECO:0000313" key="7">
    <source>
        <dbReference type="Proteomes" id="UP000039865"/>
    </source>
</evidence>
<name>A0A077ZU18_STYLE</name>
<keyword evidence="3" id="KW-0862">Zinc</keyword>
<protein>
    <submittedName>
        <fullName evidence="6">Hepatocyte growth factor-regulated tyrosine kinase substrate</fullName>
    </submittedName>
</protein>
<gene>
    <name evidence="6" type="primary">Contig10932.g11684</name>
    <name evidence="6" type="ORF">STYLEM_2343</name>
</gene>
<dbReference type="InParanoid" id="A0A077ZU18"/>
<dbReference type="GO" id="GO:0043130">
    <property type="term" value="F:ubiquitin binding"/>
    <property type="evidence" value="ECO:0007669"/>
    <property type="project" value="TreeGrafter"/>
</dbReference>
<dbReference type="GO" id="GO:0016301">
    <property type="term" value="F:kinase activity"/>
    <property type="evidence" value="ECO:0007669"/>
    <property type="project" value="UniProtKB-KW"/>
</dbReference>
<dbReference type="OrthoDB" id="2352506at2759"/>
<dbReference type="Gene3D" id="3.30.40.10">
    <property type="entry name" value="Zinc/RING finger domain, C3HC4 (zinc finger)"/>
    <property type="match status" value="1"/>
</dbReference>
<dbReference type="PANTHER" id="PTHR46275:SF1">
    <property type="entry name" value="HEPATOCYTE GROWTH FACTOR-REGULATED TYROSINE KINASE SUBSTRATE"/>
    <property type="match status" value="1"/>
</dbReference>
<dbReference type="GO" id="GO:0005769">
    <property type="term" value="C:early endosome"/>
    <property type="evidence" value="ECO:0007669"/>
    <property type="project" value="TreeGrafter"/>
</dbReference>
<dbReference type="Proteomes" id="UP000039865">
    <property type="component" value="Unassembled WGS sequence"/>
</dbReference>
<dbReference type="GO" id="GO:0032456">
    <property type="term" value="P:endocytic recycling"/>
    <property type="evidence" value="ECO:0007669"/>
    <property type="project" value="TreeGrafter"/>
</dbReference>
<dbReference type="InterPro" id="IPR013083">
    <property type="entry name" value="Znf_RING/FYVE/PHD"/>
</dbReference>
<reference evidence="6 7" key="1">
    <citation type="submission" date="2014-06" db="EMBL/GenBank/DDBJ databases">
        <authorList>
            <person name="Swart Estienne"/>
        </authorList>
    </citation>
    <scope>NUCLEOTIDE SEQUENCE [LARGE SCALE GENOMIC DNA]</scope>
    <source>
        <strain evidence="6 7">130c</strain>
    </source>
</reference>
<dbReference type="SUPFAM" id="SSF57903">
    <property type="entry name" value="FYVE/PHD zinc finger"/>
    <property type="match status" value="1"/>
</dbReference>
<dbReference type="InterPro" id="IPR017455">
    <property type="entry name" value="Znf_FYVE-rel"/>
</dbReference>
<feature type="domain" description="FYVE-type" evidence="5">
    <location>
        <begin position="131"/>
        <end position="191"/>
    </location>
</feature>
<dbReference type="InterPro" id="IPR011011">
    <property type="entry name" value="Znf_FYVE_PHD"/>
</dbReference>
<evidence type="ECO:0000256" key="4">
    <source>
        <dbReference type="PROSITE-ProRule" id="PRU00091"/>
    </source>
</evidence>
<keyword evidence="2 4" id="KW-0863">Zinc-finger</keyword>
<dbReference type="GO" id="GO:0008270">
    <property type="term" value="F:zinc ion binding"/>
    <property type="evidence" value="ECO:0007669"/>
    <property type="project" value="UniProtKB-KW"/>
</dbReference>
<keyword evidence="7" id="KW-1185">Reference proteome</keyword>
<accession>A0A077ZU18</accession>
<keyword evidence="1" id="KW-0479">Metal-binding</keyword>
<keyword evidence="6" id="KW-0808">Transferase</keyword>
<evidence type="ECO:0000256" key="3">
    <source>
        <dbReference type="ARBA" id="ARBA00022833"/>
    </source>
</evidence>
<evidence type="ECO:0000259" key="5">
    <source>
        <dbReference type="PROSITE" id="PS50178"/>
    </source>
</evidence>
<evidence type="ECO:0000313" key="6">
    <source>
        <dbReference type="EMBL" id="CDW73367.1"/>
    </source>
</evidence>
<proteinExistence type="predicted"/>
<dbReference type="AlphaFoldDB" id="A0A077ZU18"/>
<evidence type="ECO:0000256" key="2">
    <source>
        <dbReference type="ARBA" id="ARBA00022771"/>
    </source>
</evidence>
<dbReference type="InterPro" id="IPR017073">
    <property type="entry name" value="HGS/VPS27"/>
</dbReference>
<dbReference type="GO" id="GO:0031623">
    <property type="term" value="P:receptor internalization"/>
    <property type="evidence" value="ECO:0007669"/>
    <property type="project" value="TreeGrafter"/>
</dbReference>
<dbReference type="SMART" id="SM00064">
    <property type="entry name" value="FYVE"/>
    <property type="match status" value="1"/>
</dbReference>
<evidence type="ECO:0000256" key="1">
    <source>
        <dbReference type="ARBA" id="ARBA00022723"/>
    </source>
</evidence>
<dbReference type="EMBL" id="CCKQ01002276">
    <property type="protein sequence ID" value="CDW73367.1"/>
    <property type="molecule type" value="Genomic_DNA"/>
</dbReference>
<dbReference type="InterPro" id="IPR000306">
    <property type="entry name" value="Znf_FYVE"/>
</dbReference>
<sequence length="293" mass="34188">MPNSHNTSTLNLGASGQNQNNLRLTMKTEHLFQMQQKQASSVGQQSNKSPIREVWTQKLQYVTLKGDKLKFYSIKNGLVEINEDELSFILLVQDIGAKFRQKKLKFTCSMPQTFLVWIDCFKKIQRPQWADSVVQECYICDTQFGLMKRQHHCRKCGTAVCKQCSKYFCQLPELAYYKKVRVCRACMEDKKLEERKLQCIRNLQKKRNLGFFKSTADAQNSKKYQGIEMYDEEMGDEQQFVQENQKDSAKSKINRPVFYAKDSQNFNSFPNVNTSNNGVVDESNSYLYIPFEQ</sequence>
<dbReference type="Pfam" id="PF01363">
    <property type="entry name" value="FYVE"/>
    <property type="match status" value="1"/>
</dbReference>
<dbReference type="PANTHER" id="PTHR46275">
    <property type="entry name" value="HEPATOCYTE GROWTH FACTOR-REGULATED TYROSINE KINASE SUBSTRATE"/>
    <property type="match status" value="1"/>
</dbReference>
<dbReference type="PROSITE" id="PS50178">
    <property type="entry name" value="ZF_FYVE"/>
    <property type="match status" value="1"/>
</dbReference>
<keyword evidence="6" id="KW-0418">Kinase</keyword>
<organism evidence="6 7">
    <name type="scientific">Stylonychia lemnae</name>
    <name type="common">Ciliate</name>
    <dbReference type="NCBI Taxonomy" id="5949"/>
    <lineage>
        <taxon>Eukaryota</taxon>
        <taxon>Sar</taxon>
        <taxon>Alveolata</taxon>
        <taxon>Ciliophora</taxon>
        <taxon>Intramacronucleata</taxon>
        <taxon>Spirotrichea</taxon>
        <taxon>Stichotrichia</taxon>
        <taxon>Sporadotrichida</taxon>
        <taxon>Oxytrichidae</taxon>
        <taxon>Stylonychinae</taxon>
        <taxon>Stylonychia</taxon>
    </lineage>
</organism>